<protein>
    <submittedName>
        <fullName evidence="2">Inner membrane protein CreD</fullName>
    </submittedName>
</protein>
<dbReference type="Pfam" id="PF06123">
    <property type="entry name" value="CreD"/>
    <property type="match status" value="1"/>
</dbReference>
<feature type="transmembrane region" description="Helical" evidence="1">
    <location>
        <begin position="424"/>
        <end position="442"/>
    </location>
</feature>
<evidence type="ECO:0000313" key="2">
    <source>
        <dbReference type="EMBL" id="SMX22793.1"/>
    </source>
</evidence>
<dbReference type="Proteomes" id="UP000201838">
    <property type="component" value="Unassembled WGS sequence"/>
</dbReference>
<feature type="transmembrane region" description="Helical" evidence="1">
    <location>
        <begin position="318"/>
        <end position="336"/>
    </location>
</feature>
<evidence type="ECO:0000313" key="3">
    <source>
        <dbReference type="Proteomes" id="UP000201838"/>
    </source>
</evidence>
<feature type="transmembrane region" description="Helical" evidence="1">
    <location>
        <begin position="372"/>
        <end position="394"/>
    </location>
</feature>
<feature type="transmembrane region" description="Helical" evidence="1">
    <location>
        <begin position="401"/>
        <end position="418"/>
    </location>
</feature>
<keyword evidence="3" id="KW-1185">Reference proteome</keyword>
<proteinExistence type="predicted"/>
<dbReference type="PANTHER" id="PTHR30092:SF0">
    <property type="entry name" value="INNER MEMBRANE PROTEIN CRED"/>
    <property type="match status" value="1"/>
</dbReference>
<organism evidence="2 3">
    <name type="scientific">Boseongicola aestuarii</name>
    <dbReference type="NCBI Taxonomy" id="1470561"/>
    <lineage>
        <taxon>Bacteria</taxon>
        <taxon>Pseudomonadati</taxon>
        <taxon>Pseudomonadota</taxon>
        <taxon>Alphaproteobacteria</taxon>
        <taxon>Rhodobacterales</taxon>
        <taxon>Paracoccaceae</taxon>
        <taxon>Boseongicola</taxon>
    </lineage>
</organism>
<keyword evidence="1" id="KW-0812">Transmembrane</keyword>
<dbReference type="EMBL" id="FXXQ01000002">
    <property type="protein sequence ID" value="SMX22793.1"/>
    <property type="molecule type" value="Genomic_DNA"/>
</dbReference>
<evidence type="ECO:0000256" key="1">
    <source>
        <dbReference type="SAM" id="Phobius"/>
    </source>
</evidence>
<name>A0A238IXM0_9RHOB</name>
<dbReference type="NCBIfam" id="NF008712">
    <property type="entry name" value="PRK11715.1-1"/>
    <property type="match status" value="1"/>
</dbReference>
<keyword evidence="1" id="KW-1133">Transmembrane helix</keyword>
<dbReference type="AlphaFoldDB" id="A0A238IXM0"/>
<sequence>MFQSTGFRFIAVGLLALLMFIPLNLVSSVINDRANYSRQTVNDISSEWGGAQQISGPVLVIPVIEDVTYDRRREVVDAFTGQPLQDENGKPVYERYEETITEKRPPVYLFAESLDIGVTTASQTRARGIFEVPVYTADVQITFDFNALSASDAVGGDEVLLWNDARIDVHLTSNRALRGQAELTTNGLPLTLEPIAQANEKSGGGITATPGDPRASGPFVLKLKLNGAQHFAATATGRTTHLAIASDWPDPSFFGSFLPEDREINENGFTARWTVPHLARPFPQVSREALDHSASSVPLMGVRFITPNDFYQKAYRSARYGLLFIGLTFLTVLLLDRVGTKSAHPVQYLMIGLAQSIFVLLMASYAEQIGFGAAYLLASAATIALLTIFGATALRLGKQTRTLAAMLIIVYTILYLILQSSDHALLAGSTLAFLALAGTMWLTRNEDWHGPDCEPRKWFRRKAPSEAMQTTG</sequence>
<dbReference type="PIRSF" id="PIRSF004548">
    <property type="entry name" value="CreD"/>
    <property type="match status" value="1"/>
</dbReference>
<dbReference type="InterPro" id="IPR010364">
    <property type="entry name" value="Uncharacterised_IM_CreD"/>
</dbReference>
<dbReference type="RefSeq" id="WP_093972764.1">
    <property type="nucleotide sequence ID" value="NZ_FXXQ01000002.1"/>
</dbReference>
<keyword evidence="1" id="KW-0472">Membrane</keyword>
<dbReference type="GO" id="GO:0005886">
    <property type="term" value="C:plasma membrane"/>
    <property type="evidence" value="ECO:0007669"/>
    <property type="project" value="TreeGrafter"/>
</dbReference>
<reference evidence="2 3" key="1">
    <citation type="submission" date="2017-05" db="EMBL/GenBank/DDBJ databases">
        <authorList>
            <person name="Song R."/>
            <person name="Chenine A.L."/>
            <person name="Ruprecht R.M."/>
        </authorList>
    </citation>
    <scope>NUCLEOTIDE SEQUENCE [LARGE SCALE GENOMIC DNA]</scope>
    <source>
        <strain evidence="2 3">CECT 8489</strain>
    </source>
</reference>
<feature type="transmembrane region" description="Helical" evidence="1">
    <location>
        <begin position="348"/>
        <end position="366"/>
    </location>
</feature>
<dbReference type="OrthoDB" id="9791851at2"/>
<dbReference type="PANTHER" id="PTHR30092">
    <property type="entry name" value="INNER MEMBRANE PROTEIN CRED"/>
    <property type="match status" value="1"/>
</dbReference>
<gene>
    <name evidence="2" type="primary">creD</name>
    <name evidence="2" type="ORF">BOA8489_00891</name>
</gene>
<accession>A0A238IXM0</accession>